<protein>
    <recommendedName>
        <fullName evidence="7">Chitin-binding type-2 domain-containing protein</fullName>
    </recommendedName>
</protein>
<evidence type="ECO:0000256" key="5">
    <source>
        <dbReference type="ARBA" id="ARBA00023180"/>
    </source>
</evidence>
<dbReference type="SMART" id="SM00494">
    <property type="entry name" value="ChtBD2"/>
    <property type="match status" value="1"/>
</dbReference>
<feature type="chain" id="PRO_5032757864" description="Chitin-binding type-2 domain-containing protein" evidence="6">
    <location>
        <begin position="19"/>
        <end position="89"/>
    </location>
</feature>
<keyword evidence="5" id="KW-0325">Glycoprotein</keyword>
<sequence length="89" mass="9982">MKALFVLTVLTFIVFTLTEPVIKPQCPEDDNPNATLIKDPYHCDSYYVCLEGDPIPMKCPPGLHFNDLLKTCDYPKKAKCKPLPPPSSD</sequence>
<dbReference type="PANTHER" id="PTHR23301:SF0">
    <property type="entry name" value="CHITIN-BINDING TYPE-2 DOMAIN-CONTAINING PROTEIN-RELATED"/>
    <property type="match status" value="1"/>
</dbReference>
<evidence type="ECO:0000259" key="7">
    <source>
        <dbReference type="PROSITE" id="PS50940"/>
    </source>
</evidence>
<proteinExistence type="predicted"/>
<dbReference type="Gene3D" id="2.170.140.10">
    <property type="entry name" value="Chitin binding domain"/>
    <property type="match status" value="1"/>
</dbReference>
<dbReference type="PROSITE" id="PS50940">
    <property type="entry name" value="CHIT_BIND_II"/>
    <property type="match status" value="1"/>
</dbReference>
<dbReference type="AlphaFoldDB" id="A0A834KNM0"/>
<accession>A0A834KNM0</accession>
<dbReference type="EMBL" id="JACSDZ010000003">
    <property type="protein sequence ID" value="KAF7409882.1"/>
    <property type="molecule type" value="Genomic_DNA"/>
</dbReference>
<dbReference type="Proteomes" id="UP000617340">
    <property type="component" value="Unassembled WGS sequence"/>
</dbReference>
<evidence type="ECO:0000256" key="6">
    <source>
        <dbReference type="SAM" id="SignalP"/>
    </source>
</evidence>
<dbReference type="InterPro" id="IPR002557">
    <property type="entry name" value="Chitin-bd_dom"/>
</dbReference>
<gene>
    <name evidence="8" type="ORF">HZH68_004263</name>
</gene>
<evidence type="ECO:0000313" key="9">
    <source>
        <dbReference type="Proteomes" id="UP000617340"/>
    </source>
</evidence>
<reference evidence="8" key="1">
    <citation type="journal article" date="2020" name="G3 (Bethesda)">
        <title>High-Quality Assemblies for Three Invasive Social Wasps from the &lt;i&gt;Vespula&lt;/i&gt; Genus.</title>
        <authorList>
            <person name="Harrop T.W.R."/>
            <person name="Guhlin J."/>
            <person name="McLaughlin G.M."/>
            <person name="Permina E."/>
            <person name="Stockwell P."/>
            <person name="Gilligan J."/>
            <person name="Le Lec M.F."/>
            <person name="Gruber M.A.M."/>
            <person name="Quinn O."/>
            <person name="Lovegrove M."/>
            <person name="Duncan E.J."/>
            <person name="Remnant E.J."/>
            <person name="Van Eeckhoven J."/>
            <person name="Graham B."/>
            <person name="Knapp R.A."/>
            <person name="Langford K.W."/>
            <person name="Kronenberg Z."/>
            <person name="Press M.O."/>
            <person name="Eacker S.M."/>
            <person name="Wilson-Rankin E.E."/>
            <person name="Purcell J."/>
            <person name="Lester P.J."/>
            <person name="Dearden P.K."/>
        </authorList>
    </citation>
    <scope>NUCLEOTIDE SEQUENCE</scope>
    <source>
        <strain evidence="8">Linc-1</strain>
    </source>
</reference>
<dbReference type="InterPro" id="IPR036508">
    <property type="entry name" value="Chitin-bd_dom_sf"/>
</dbReference>
<dbReference type="GO" id="GO:0008061">
    <property type="term" value="F:chitin binding"/>
    <property type="evidence" value="ECO:0007669"/>
    <property type="project" value="UniProtKB-KW"/>
</dbReference>
<evidence type="ECO:0000256" key="2">
    <source>
        <dbReference type="ARBA" id="ARBA00022729"/>
    </source>
</evidence>
<dbReference type="SUPFAM" id="SSF57625">
    <property type="entry name" value="Invertebrate chitin-binding proteins"/>
    <property type="match status" value="1"/>
</dbReference>
<keyword evidence="2 6" id="KW-0732">Signal</keyword>
<keyword evidence="4" id="KW-1015">Disulfide bond</keyword>
<feature type="domain" description="Chitin-binding type-2" evidence="7">
    <location>
        <begin position="23"/>
        <end position="82"/>
    </location>
</feature>
<comment type="caution">
    <text evidence="8">The sequence shown here is derived from an EMBL/GenBank/DDBJ whole genome shotgun (WGS) entry which is preliminary data.</text>
</comment>
<evidence type="ECO:0000313" key="8">
    <source>
        <dbReference type="EMBL" id="KAF7409882.1"/>
    </source>
</evidence>
<dbReference type="Pfam" id="PF01607">
    <property type="entry name" value="CBM_14"/>
    <property type="match status" value="1"/>
</dbReference>
<name>A0A834KNM0_VESGE</name>
<dbReference type="InterPro" id="IPR051940">
    <property type="entry name" value="Chitin_bind-dev_reg"/>
</dbReference>
<dbReference type="GO" id="GO:0005576">
    <property type="term" value="C:extracellular region"/>
    <property type="evidence" value="ECO:0007669"/>
    <property type="project" value="InterPro"/>
</dbReference>
<keyword evidence="1" id="KW-0147">Chitin-binding</keyword>
<evidence type="ECO:0000256" key="4">
    <source>
        <dbReference type="ARBA" id="ARBA00023157"/>
    </source>
</evidence>
<keyword evidence="3" id="KW-0677">Repeat</keyword>
<dbReference type="PANTHER" id="PTHR23301">
    <property type="entry name" value="CHITIN BINDING PERITROPHIN-A"/>
    <property type="match status" value="1"/>
</dbReference>
<evidence type="ECO:0000256" key="3">
    <source>
        <dbReference type="ARBA" id="ARBA00022737"/>
    </source>
</evidence>
<feature type="signal peptide" evidence="6">
    <location>
        <begin position="1"/>
        <end position="18"/>
    </location>
</feature>
<evidence type="ECO:0000256" key="1">
    <source>
        <dbReference type="ARBA" id="ARBA00022669"/>
    </source>
</evidence>
<keyword evidence="9" id="KW-1185">Reference proteome</keyword>
<organism evidence="8 9">
    <name type="scientific">Vespula germanica</name>
    <name type="common">German yellow jacket</name>
    <name type="synonym">Paravespula germanica</name>
    <dbReference type="NCBI Taxonomy" id="30212"/>
    <lineage>
        <taxon>Eukaryota</taxon>
        <taxon>Metazoa</taxon>
        <taxon>Ecdysozoa</taxon>
        <taxon>Arthropoda</taxon>
        <taxon>Hexapoda</taxon>
        <taxon>Insecta</taxon>
        <taxon>Pterygota</taxon>
        <taxon>Neoptera</taxon>
        <taxon>Endopterygota</taxon>
        <taxon>Hymenoptera</taxon>
        <taxon>Apocrita</taxon>
        <taxon>Aculeata</taxon>
        <taxon>Vespoidea</taxon>
        <taxon>Vespidae</taxon>
        <taxon>Vespinae</taxon>
        <taxon>Vespula</taxon>
    </lineage>
</organism>